<dbReference type="SUPFAM" id="SSF51430">
    <property type="entry name" value="NAD(P)-linked oxidoreductase"/>
    <property type="match status" value="1"/>
</dbReference>
<feature type="site" description="Lowers pKa of active site Tyr" evidence="4">
    <location>
        <position position="86"/>
    </location>
</feature>
<reference evidence="6" key="1">
    <citation type="journal article" date="2021" name="Open Biol.">
        <title>Shared evolutionary footprints suggest mitochondrial oxidative damage underlies multiple complex I losses in fungi.</title>
        <authorList>
            <person name="Schikora-Tamarit M.A."/>
            <person name="Marcet-Houben M."/>
            <person name="Nosek J."/>
            <person name="Gabaldon T."/>
        </authorList>
    </citation>
    <scope>NUCLEOTIDE SEQUENCE</scope>
    <source>
        <strain evidence="6">CBS2887</strain>
    </source>
</reference>
<reference evidence="6" key="2">
    <citation type="submission" date="2021-01" db="EMBL/GenBank/DDBJ databases">
        <authorList>
            <person name="Schikora-Tamarit M.A."/>
        </authorList>
    </citation>
    <scope>NUCLEOTIDE SEQUENCE</scope>
    <source>
        <strain evidence="6">CBS2887</strain>
    </source>
</reference>
<dbReference type="InterPro" id="IPR020471">
    <property type="entry name" value="AKR"/>
</dbReference>
<proteinExistence type="predicted"/>
<dbReference type="CDD" id="cd19071">
    <property type="entry name" value="AKR_AKR1-5-like"/>
    <property type="match status" value="1"/>
</dbReference>
<protein>
    <recommendedName>
        <fullName evidence="5">NADP-dependent oxidoreductase domain-containing protein</fullName>
    </recommendedName>
</protein>
<dbReference type="InterPro" id="IPR036812">
    <property type="entry name" value="NAD(P)_OxRdtase_dom_sf"/>
</dbReference>
<evidence type="ECO:0000256" key="4">
    <source>
        <dbReference type="PIRSR" id="PIRSR000097-3"/>
    </source>
</evidence>
<dbReference type="PANTHER" id="PTHR43827">
    <property type="entry name" value="2,5-DIKETO-D-GLUCONIC ACID REDUCTASE"/>
    <property type="match status" value="1"/>
</dbReference>
<dbReference type="PROSITE" id="PS00062">
    <property type="entry name" value="ALDOKETO_REDUCTASE_2"/>
    <property type="match status" value="1"/>
</dbReference>
<dbReference type="PANTHER" id="PTHR43827:SF13">
    <property type="entry name" value="ALDO_KETO REDUCTASE FAMILY PROTEIN"/>
    <property type="match status" value="1"/>
</dbReference>
<organism evidence="6 7">
    <name type="scientific">Wickerhamomyces pijperi</name>
    <name type="common">Yeast</name>
    <name type="synonym">Pichia pijperi</name>
    <dbReference type="NCBI Taxonomy" id="599730"/>
    <lineage>
        <taxon>Eukaryota</taxon>
        <taxon>Fungi</taxon>
        <taxon>Dikarya</taxon>
        <taxon>Ascomycota</taxon>
        <taxon>Saccharomycotina</taxon>
        <taxon>Saccharomycetes</taxon>
        <taxon>Phaffomycetales</taxon>
        <taxon>Wickerhamomycetaceae</taxon>
        <taxon>Wickerhamomyces</taxon>
    </lineage>
</organism>
<evidence type="ECO:0000256" key="2">
    <source>
        <dbReference type="PIRSR" id="PIRSR000097-1"/>
    </source>
</evidence>
<keyword evidence="7" id="KW-1185">Reference proteome</keyword>
<evidence type="ECO:0000256" key="1">
    <source>
        <dbReference type="ARBA" id="ARBA00023002"/>
    </source>
</evidence>
<dbReference type="InterPro" id="IPR023210">
    <property type="entry name" value="NADP_OxRdtase_dom"/>
</dbReference>
<feature type="active site" description="Proton donor" evidence="2">
    <location>
        <position position="56"/>
    </location>
</feature>
<dbReference type="GO" id="GO:0016616">
    <property type="term" value="F:oxidoreductase activity, acting on the CH-OH group of donors, NAD or NADP as acceptor"/>
    <property type="evidence" value="ECO:0007669"/>
    <property type="project" value="UniProtKB-ARBA"/>
</dbReference>
<dbReference type="Proteomes" id="UP000774326">
    <property type="component" value="Unassembled WGS sequence"/>
</dbReference>
<feature type="domain" description="NADP-dependent oxidoreductase" evidence="5">
    <location>
        <begin position="29"/>
        <end position="273"/>
    </location>
</feature>
<gene>
    <name evidence="6" type="ORF">WICPIJ_001772</name>
</gene>
<evidence type="ECO:0000259" key="5">
    <source>
        <dbReference type="Pfam" id="PF00248"/>
    </source>
</evidence>
<dbReference type="Gene3D" id="3.20.20.100">
    <property type="entry name" value="NADP-dependent oxidoreductase domain"/>
    <property type="match status" value="1"/>
</dbReference>
<keyword evidence="1" id="KW-0560">Oxidoreductase</keyword>
<dbReference type="OrthoDB" id="416253at2759"/>
<evidence type="ECO:0000313" key="6">
    <source>
        <dbReference type="EMBL" id="KAH3687256.1"/>
    </source>
</evidence>
<dbReference type="EMBL" id="JAEUBG010000897">
    <property type="protein sequence ID" value="KAH3687256.1"/>
    <property type="molecule type" value="Genomic_DNA"/>
</dbReference>
<feature type="binding site" evidence="3">
    <location>
        <position position="120"/>
    </location>
    <ligand>
        <name>substrate</name>
    </ligand>
</feature>
<comment type="caution">
    <text evidence="6">The sequence shown here is derived from an EMBL/GenBank/DDBJ whole genome shotgun (WGS) entry which is preliminary data.</text>
</comment>
<evidence type="ECO:0000313" key="7">
    <source>
        <dbReference type="Proteomes" id="UP000774326"/>
    </source>
</evidence>
<dbReference type="FunFam" id="3.20.20.100:FF:000002">
    <property type="entry name" value="2,5-diketo-D-gluconic acid reductase A"/>
    <property type="match status" value="1"/>
</dbReference>
<dbReference type="PIRSF" id="PIRSF000097">
    <property type="entry name" value="AKR"/>
    <property type="match status" value="1"/>
</dbReference>
<dbReference type="Pfam" id="PF00248">
    <property type="entry name" value="Aldo_ket_red"/>
    <property type="match status" value="1"/>
</dbReference>
<dbReference type="PRINTS" id="PR00069">
    <property type="entry name" value="ALDKETRDTASE"/>
</dbReference>
<evidence type="ECO:0000256" key="3">
    <source>
        <dbReference type="PIRSR" id="PIRSR000097-2"/>
    </source>
</evidence>
<dbReference type="AlphaFoldDB" id="A0A9P8TQA0"/>
<accession>A0A9P8TQA0</accession>
<sequence length="289" mass="32984">MSTAAITKNSRYTLNNGRTIPITGFGVYQTPASKATTLVYEALKVGYRHIDSARIYQNEEESVAGIAQFLKEFPDVKREDIFYTTKIWNEEQGYETTKIAIESSLERAKDIQYIDLFLIHSSLTNKEKRLGTYKALQEAVATGKVKSIGVSNYGTHHLDELFAWEGLTIKPVVNQVELHPWLPRKDLQEYAKKHDFYLEAYTPLTQGQKFDDPELVAIAKKHGYSVVEVLLRWSYDQGFIPLAKTATVARIKPNFDVLDHVVLDAEDLKILDKPDSYEVLTWDPTKYEG</sequence>
<name>A0A9P8TQA0_WICPI</name>
<dbReference type="InterPro" id="IPR018170">
    <property type="entry name" value="Aldo/ket_reductase_CS"/>
</dbReference>